<name>A0A392REQ8_9FABA</name>
<keyword evidence="2" id="KW-1185">Reference proteome</keyword>
<protein>
    <submittedName>
        <fullName evidence="1">Uncharacterized protein</fullName>
    </submittedName>
</protein>
<accession>A0A392REQ8</accession>
<comment type="caution">
    <text evidence="1">The sequence shown here is derived from an EMBL/GenBank/DDBJ whole genome shotgun (WGS) entry which is preliminary data.</text>
</comment>
<organism evidence="1 2">
    <name type="scientific">Trifolium medium</name>
    <dbReference type="NCBI Taxonomy" id="97028"/>
    <lineage>
        <taxon>Eukaryota</taxon>
        <taxon>Viridiplantae</taxon>
        <taxon>Streptophyta</taxon>
        <taxon>Embryophyta</taxon>
        <taxon>Tracheophyta</taxon>
        <taxon>Spermatophyta</taxon>
        <taxon>Magnoliopsida</taxon>
        <taxon>eudicotyledons</taxon>
        <taxon>Gunneridae</taxon>
        <taxon>Pentapetalae</taxon>
        <taxon>rosids</taxon>
        <taxon>fabids</taxon>
        <taxon>Fabales</taxon>
        <taxon>Fabaceae</taxon>
        <taxon>Papilionoideae</taxon>
        <taxon>50 kb inversion clade</taxon>
        <taxon>NPAAA clade</taxon>
        <taxon>Hologalegina</taxon>
        <taxon>IRL clade</taxon>
        <taxon>Trifolieae</taxon>
        <taxon>Trifolium</taxon>
    </lineage>
</organism>
<evidence type="ECO:0000313" key="2">
    <source>
        <dbReference type="Proteomes" id="UP000265520"/>
    </source>
</evidence>
<proteinExistence type="predicted"/>
<dbReference type="EMBL" id="LXQA010220406">
    <property type="protein sequence ID" value="MCI35113.1"/>
    <property type="molecule type" value="Genomic_DNA"/>
</dbReference>
<reference evidence="1 2" key="1">
    <citation type="journal article" date="2018" name="Front. Plant Sci.">
        <title>Red Clover (Trifolium pratense) and Zigzag Clover (T. medium) - A Picture of Genomic Similarities and Differences.</title>
        <authorList>
            <person name="Dluhosova J."/>
            <person name="Istvanek J."/>
            <person name="Nedelnik J."/>
            <person name="Repkova J."/>
        </authorList>
    </citation>
    <scope>NUCLEOTIDE SEQUENCE [LARGE SCALE GENOMIC DNA]</scope>
    <source>
        <strain evidence="2">cv. 10/8</strain>
        <tissue evidence="1">Leaf</tissue>
    </source>
</reference>
<evidence type="ECO:0000313" key="1">
    <source>
        <dbReference type="EMBL" id="MCI35113.1"/>
    </source>
</evidence>
<dbReference type="AlphaFoldDB" id="A0A392REQ8"/>
<dbReference type="Proteomes" id="UP000265520">
    <property type="component" value="Unassembled WGS sequence"/>
</dbReference>
<sequence>MPDHRRTMRWFTAVDWRRTTVHGGAPVTGTAELRR</sequence>